<keyword evidence="1" id="KW-0812">Transmembrane</keyword>
<evidence type="ECO:0000256" key="1">
    <source>
        <dbReference type="SAM" id="Phobius"/>
    </source>
</evidence>
<evidence type="ECO:0000313" key="3">
    <source>
        <dbReference type="Proteomes" id="UP000182840"/>
    </source>
</evidence>
<dbReference type="STRING" id="1670800.BSQ44_15685"/>
<dbReference type="KEGG" id="meso:BSQ44_15685"/>
<feature type="transmembrane region" description="Helical" evidence="1">
    <location>
        <begin position="35"/>
        <end position="53"/>
    </location>
</feature>
<dbReference type="RefSeq" id="WP_072605812.1">
    <property type="nucleotide sequence ID" value="NZ_CP018171.1"/>
</dbReference>
<dbReference type="AlphaFoldDB" id="A0A1L3STB5"/>
<keyword evidence="1" id="KW-1133">Transmembrane helix</keyword>
<dbReference type="Proteomes" id="UP000182840">
    <property type="component" value="Chromosome"/>
</dbReference>
<feature type="transmembrane region" description="Helical" evidence="1">
    <location>
        <begin position="192"/>
        <end position="211"/>
    </location>
</feature>
<reference evidence="3" key="1">
    <citation type="submission" date="2016-11" db="EMBL/GenBank/DDBJ databases">
        <title>Mesorhizobium oceanicum sp. nov., isolated from deep seawater in South China Sea.</title>
        <authorList>
            <person name="Fu G.-Y."/>
        </authorList>
    </citation>
    <scope>NUCLEOTIDE SEQUENCE [LARGE SCALE GENOMIC DNA]</scope>
    <source>
        <strain evidence="3">B7</strain>
    </source>
</reference>
<keyword evidence="3" id="KW-1185">Reference proteome</keyword>
<evidence type="ECO:0008006" key="4">
    <source>
        <dbReference type="Google" id="ProtNLM"/>
    </source>
</evidence>
<protein>
    <recommendedName>
        <fullName evidence="4">Glycosyltransferase RgtA/B/C/D-like domain-containing protein</fullName>
    </recommendedName>
</protein>
<evidence type="ECO:0000313" key="2">
    <source>
        <dbReference type="EMBL" id="APH72638.1"/>
    </source>
</evidence>
<sequence>MSAAERTTAIDWALSTQVADRAVEAASNKTLIERLGAVFLVATVVLIAVYSWVRPDYNWDMLAYIGSALENRYEDPVDLHRETWAEISKGAREGQLYNLQYGNPYNVHQWENPADFESQLSMFRVKIAYVQALRLLEPVFGLTHASVLLNVLPLLGIGLLALFWLREEKALQASFLLIPALMLADLTHMTTAVTPDMLLAVLSLVAVYWLMKGKDIAACVLLFASVLVRPDNIIFVFALLLTALVFGWRKLPIAVTFAVSFVSCVAIEKLSGHPGWWPHFYFSCVQIQHSMINFSPDFSLFAMAHGYVRGLMVAFIDNDWPGLYVVLIAAWALLQRAGKMGDGRANALMFAFAIGTLGKFASFPLPDDRFYFVFIAGMLFIVLTRWKPRFDTATGRLSA</sequence>
<feature type="transmembrane region" description="Helical" evidence="1">
    <location>
        <begin position="369"/>
        <end position="386"/>
    </location>
</feature>
<dbReference type="OrthoDB" id="8435158at2"/>
<feature type="transmembrane region" description="Helical" evidence="1">
    <location>
        <begin position="251"/>
        <end position="267"/>
    </location>
</feature>
<feature type="transmembrane region" description="Helical" evidence="1">
    <location>
        <begin position="322"/>
        <end position="338"/>
    </location>
</feature>
<feature type="transmembrane region" description="Helical" evidence="1">
    <location>
        <begin position="139"/>
        <end position="163"/>
    </location>
</feature>
<name>A0A1L3STB5_9HYPH</name>
<organism evidence="2 3">
    <name type="scientific">Aquibium oceanicum</name>
    <dbReference type="NCBI Taxonomy" id="1670800"/>
    <lineage>
        <taxon>Bacteria</taxon>
        <taxon>Pseudomonadati</taxon>
        <taxon>Pseudomonadota</taxon>
        <taxon>Alphaproteobacteria</taxon>
        <taxon>Hyphomicrobiales</taxon>
        <taxon>Phyllobacteriaceae</taxon>
        <taxon>Aquibium</taxon>
    </lineage>
</organism>
<accession>A0A1L3STB5</accession>
<keyword evidence="1" id="KW-0472">Membrane</keyword>
<gene>
    <name evidence="2" type="ORF">BSQ44_15685</name>
</gene>
<feature type="transmembrane region" description="Helical" evidence="1">
    <location>
        <begin position="218"/>
        <end position="245"/>
    </location>
</feature>
<feature type="transmembrane region" description="Helical" evidence="1">
    <location>
        <begin position="345"/>
        <end position="363"/>
    </location>
</feature>
<dbReference type="EMBL" id="CP018171">
    <property type="protein sequence ID" value="APH72638.1"/>
    <property type="molecule type" value="Genomic_DNA"/>
</dbReference>
<proteinExistence type="predicted"/>